<protein>
    <recommendedName>
        <fullName evidence="7">Phosphatidylglycerol lysyltransferase C-terminal domain-containing protein</fullName>
    </recommendedName>
</protein>
<proteinExistence type="predicted"/>
<feature type="region of interest" description="Disordered" evidence="6">
    <location>
        <begin position="1"/>
        <end position="39"/>
    </location>
</feature>
<dbReference type="Pfam" id="PF09924">
    <property type="entry name" value="LPG_synthase_C"/>
    <property type="match status" value="1"/>
</dbReference>
<dbReference type="InterPro" id="IPR024320">
    <property type="entry name" value="LPG_synthase_C"/>
</dbReference>
<dbReference type="GO" id="GO:0005886">
    <property type="term" value="C:plasma membrane"/>
    <property type="evidence" value="ECO:0007669"/>
    <property type="project" value="UniProtKB-SubCell"/>
</dbReference>
<dbReference type="KEGG" id="ache:ACHE_41192A"/>
<dbReference type="InterPro" id="IPR051211">
    <property type="entry name" value="PG_lysyltransferase"/>
</dbReference>
<comment type="subcellular location">
    <subcellularLocation>
        <location evidence="1">Cell membrane</location>
        <topology evidence="1">Multi-pass membrane protein</topology>
    </subcellularLocation>
</comment>
<evidence type="ECO:0000313" key="8">
    <source>
        <dbReference type="EMBL" id="BCR88628.1"/>
    </source>
</evidence>
<dbReference type="AlphaFoldDB" id="A0A7R7VR68"/>
<organism evidence="8 9">
    <name type="scientific">Aspergillus chevalieri</name>
    <name type="common">Eurotium chevalieri</name>
    <dbReference type="NCBI Taxonomy" id="182096"/>
    <lineage>
        <taxon>Eukaryota</taxon>
        <taxon>Fungi</taxon>
        <taxon>Dikarya</taxon>
        <taxon>Ascomycota</taxon>
        <taxon>Pezizomycotina</taxon>
        <taxon>Eurotiomycetes</taxon>
        <taxon>Eurotiomycetidae</taxon>
        <taxon>Eurotiales</taxon>
        <taxon>Aspergillaceae</taxon>
        <taxon>Aspergillus</taxon>
        <taxon>Aspergillus subgen. Aspergillus</taxon>
    </lineage>
</organism>
<feature type="compositionally biased region" description="Basic and acidic residues" evidence="6">
    <location>
        <begin position="100"/>
        <end position="109"/>
    </location>
</feature>
<evidence type="ECO:0000256" key="6">
    <source>
        <dbReference type="SAM" id="MobiDB-lite"/>
    </source>
</evidence>
<feature type="domain" description="Phosphatidylglycerol lysyltransferase C-terminal" evidence="7">
    <location>
        <begin position="181"/>
        <end position="476"/>
    </location>
</feature>
<evidence type="ECO:0000256" key="1">
    <source>
        <dbReference type="ARBA" id="ARBA00004651"/>
    </source>
</evidence>
<keyword evidence="9" id="KW-1185">Reference proteome</keyword>
<dbReference type="PANTHER" id="PTHR34697:SF2">
    <property type="entry name" value="PHOSPHATIDYLGLYCEROL LYSYLTRANSFERASE"/>
    <property type="match status" value="1"/>
</dbReference>
<evidence type="ECO:0000256" key="5">
    <source>
        <dbReference type="ARBA" id="ARBA00023136"/>
    </source>
</evidence>
<feature type="compositionally biased region" description="Basic residues" evidence="6">
    <location>
        <begin position="18"/>
        <end position="36"/>
    </location>
</feature>
<dbReference type="EMBL" id="AP024419">
    <property type="protein sequence ID" value="BCR88628.1"/>
    <property type="molecule type" value="Genomic_DNA"/>
</dbReference>
<keyword evidence="3" id="KW-0812">Transmembrane</keyword>
<dbReference type="GeneID" id="66982986"/>
<dbReference type="GO" id="GO:0016755">
    <property type="term" value="F:aminoacyltransferase activity"/>
    <property type="evidence" value="ECO:0007669"/>
    <property type="project" value="TreeGrafter"/>
</dbReference>
<dbReference type="GO" id="GO:0055091">
    <property type="term" value="P:phospholipid homeostasis"/>
    <property type="evidence" value="ECO:0007669"/>
    <property type="project" value="TreeGrafter"/>
</dbReference>
<keyword evidence="4" id="KW-1133">Transmembrane helix</keyword>
<reference evidence="8" key="1">
    <citation type="submission" date="2021-01" db="EMBL/GenBank/DDBJ databases">
        <authorList>
            <consortium name="Aspergillus chevalieri M1 genome sequencing consortium"/>
            <person name="Kazuki M."/>
            <person name="Futagami T."/>
        </authorList>
    </citation>
    <scope>NUCLEOTIDE SEQUENCE</scope>
    <source>
        <strain evidence="8">M1</strain>
    </source>
</reference>
<reference evidence="8" key="2">
    <citation type="submission" date="2021-02" db="EMBL/GenBank/DDBJ databases">
        <title>Aspergillus chevalieri M1 genome sequence.</title>
        <authorList>
            <person name="Kadooka C."/>
            <person name="Mori K."/>
            <person name="Futagami T."/>
        </authorList>
    </citation>
    <scope>NUCLEOTIDE SEQUENCE</scope>
    <source>
        <strain evidence="8">M1</strain>
    </source>
</reference>
<sequence length="534" mass="60428">MSTQSGSPSLLSRDGGKTKQRSRRQNANKPSAKKKNEKQQLLFDSVAELLNRQWCIDHINHSSFHLSSERQHYRPYSSAPLSLPKHEPYQSANAESSQEEQARRSRSDGGSRPTTLVNSISNPPSSRSLPSHHEYNSDYPNHSDLSRERTQRPQISTSVDIAAPDAFQDDDIRKLITRLAAQYGHVSHMGLLDPSYKFFVNGSRTGVLSYKLQNQVAIVTGDPLCDPAILGDILHEFKVYRKRRRWGIVIMGASEVFMKYARQRGWTAMQFGVERVLNPMDNEILLERHGKRIITQNKHLLDPQKGGISLGIYIPSVRTDPILQRELMEVYDSWRHMRSETARGKSQAFITIYDPFCLPDLMIFIYARGANGAALGFAALRRICDSRAYHLDPCVAAPWSPKGVSELLTYTSMILLNQMNIFSLSFGYEPLQSLGEMMGIPSGIEKVIRHVHHYTFRRLPLAGKKAYHDKFRPDERQDAGVWLVFPGGVPGLRQVFAVAHVAHISIRKLAWPEGRKGKTRDGARKCVAEKMEPS</sequence>
<gene>
    <name evidence="8" type="ORF">ACHE_41192A</name>
</gene>
<accession>A0A7R7VR68</accession>
<dbReference type="RefSeq" id="XP_043137150.1">
    <property type="nucleotide sequence ID" value="XM_043279474.1"/>
</dbReference>
<feature type="region of interest" description="Disordered" evidence="6">
    <location>
        <begin position="515"/>
        <end position="534"/>
    </location>
</feature>
<dbReference type="PANTHER" id="PTHR34697">
    <property type="entry name" value="PHOSPHATIDYLGLYCEROL LYSYLTRANSFERASE"/>
    <property type="match status" value="1"/>
</dbReference>
<feature type="region of interest" description="Disordered" evidence="6">
    <location>
        <begin position="77"/>
        <end position="155"/>
    </location>
</feature>
<evidence type="ECO:0000256" key="4">
    <source>
        <dbReference type="ARBA" id="ARBA00022989"/>
    </source>
</evidence>
<dbReference type="Proteomes" id="UP000637239">
    <property type="component" value="Chromosome 4"/>
</dbReference>
<evidence type="ECO:0000259" key="7">
    <source>
        <dbReference type="Pfam" id="PF09924"/>
    </source>
</evidence>
<keyword evidence="5" id="KW-0472">Membrane</keyword>
<evidence type="ECO:0000256" key="3">
    <source>
        <dbReference type="ARBA" id="ARBA00022692"/>
    </source>
</evidence>
<evidence type="ECO:0000313" key="9">
    <source>
        <dbReference type="Proteomes" id="UP000637239"/>
    </source>
</evidence>
<feature type="compositionally biased region" description="Polar residues" evidence="6">
    <location>
        <begin position="1"/>
        <end position="10"/>
    </location>
</feature>
<name>A0A7R7VR68_ASPCH</name>
<evidence type="ECO:0000256" key="2">
    <source>
        <dbReference type="ARBA" id="ARBA00022475"/>
    </source>
</evidence>
<keyword evidence="2" id="KW-1003">Cell membrane</keyword>
<feature type="compositionally biased region" description="Polar residues" evidence="6">
    <location>
        <begin position="112"/>
        <end position="129"/>
    </location>
</feature>